<name>A0ABW8WCC3_9PSED</name>
<evidence type="ECO:0000313" key="2">
    <source>
        <dbReference type="Proteomes" id="UP001628646"/>
    </source>
</evidence>
<dbReference type="EMBL" id="JBJNUY010000017">
    <property type="protein sequence ID" value="MFL9002565.1"/>
    <property type="molecule type" value="Genomic_DNA"/>
</dbReference>
<protein>
    <submittedName>
        <fullName evidence="1">Uncharacterized protein</fullName>
    </submittedName>
</protein>
<sequence length="66" mass="6885">MMRHRLIERAVVDRPISGLVRNARPSAISSSLFQQGSSKAHAGKIVGQKTGSVGASLLAMVVNGNA</sequence>
<organism evidence="1 2">
    <name type="scientific">Pseudomonas azerbaijanorientalis</name>
    <dbReference type="NCBI Taxonomy" id="2842350"/>
    <lineage>
        <taxon>Bacteria</taxon>
        <taxon>Pseudomonadati</taxon>
        <taxon>Pseudomonadota</taxon>
        <taxon>Gammaproteobacteria</taxon>
        <taxon>Pseudomonadales</taxon>
        <taxon>Pseudomonadaceae</taxon>
        <taxon>Pseudomonas</taxon>
    </lineage>
</organism>
<accession>A0ABW8WCC3</accession>
<dbReference type="RefSeq" id="WP_407802208.1">
    <property type="nucleotide sequence ID" value="NZ_JBJNUX010000022.1"/>
</dbReference>
<reference evidence="1 2" key="1">
    <citation type="submission" date="2024-12" db="EMBL/GenBank/DDBJ databases">
        <title>Pseudomonas species isolated from Lotus nodules promote plant growth.</title>
        <authorList>
            <person name="Yu Y.-H."/>
            <person name="Kurtenbach J."/>
            <person name="Crosbie D."/>
            <person name="Brachmann A."/>
            <person name="Marin M."/>
        </authorList>
    </citation>
    <scope>NUCLEOTIDE SEQUENCE [LARGE SCALE GENOMIC DNA]</scope>
    <source>
        <strain evidence="1 2">PLb11B</strain>
    </source>
</reference>
<dbReference type="Proteomes" id="UP001628646">
    <property type="component" value="Unassembled WGS sequence"/>
</dbReference>
<evidence type="ECO:0000313" key="1">
    <source>
        <dbReference type="EMBL" id="MFL9002565.1"/>
    </source>
</evidence>
<comment type="caution">
    <text evidence="1">The sequence shown here is derived from an EMBL/GenBank/DDBJ whole genome shotgun (WGS) entry which is preliminary data.</text>
</comment>
<proteinExistence type="predicted"/>
<gene>
    <name evidence="1" type="ORF">ACJ8NA_28485</name>
</gene>
<keyword evidence="2" id="KW-1185">Reference proteome</keyword>